<evidence type="ECO:0000313" key="1">
    <source>
        <dbReference type="EMBL" id="OMJ07992.1"/>
    </source>
</evidence>
<organism evidence="1 2">
    <name type="scientific">Smittium culicis</name>
    <dbReference type="NCBI Taxonomy" id="133412"/>
    <lineage>
        <taxon>Eukaryota</taxon>
        <taxon>Fungi</taxon>
        <taxon>Fungi incertae sedis</taxon>
        <taxon>Zoopagomycota</taxon>
        <taxon>Kickxellomycotina</taxon>
        <taxon>Harpellomycetes</taxon>
        <taxon>Harpellales</taxon>
        <taxon>Legeriomycetaceae</taxon>
        <taxon>Smittium</taxon>
    </lineage>
</organism>
<sequence>MTEKANDKEELIIQNLTVKQGTSGSSPVKTVDATISTGLFLGSWRLLREWNCITELFLASIYSNESLL</sequence>
<proteinExistence type="predicted"/>
<comment type="caution">
    <text evidence="1">The sequence shown here is derived from an EMBL/GenBank/DDBJ whole genome shotgun (WGS) entry which is preliminary data.</text>
</comment>
<protein>
    <submittedName>
        <fullName evidence="1">Uncharacterized protein</fullName>
    </submittedName>
</protein>
<dbReference type="Proteomes" id="UP000187429">
    <property type="component" value="Unassembled WGS sequence"/>
</dbReference>
<dbReference type="EMBL" id="LSSM01007515">
    <property type="protein sequence ID" value="OMJ07992.1"/>
    <property type="molecule type" value="Genomic_DNA"/>
</dbReference>
<dbReference type="AlphaFoldDB" id="A0A1R1X025"/>
<reference evidence="2" key="1">
    <citation type="submission" date="2017-01" db="EMBL/GenBank/DDBJ databases">
        <authorList>
            <person name="Wang Y."/>
            <person name="White M."/>
            <person name="Kvist S."/>
            <person name="Moncalvo J.-M."/>
        </authorList>
    </citation>
    <scope>NUCLEOTIDE SEQUENCE [LARGE SCALE GENOMIC DNA]</scope>
    <source>
        <strain evidence="2">ID-206-W2</strain>
    </source>
</reference>
<accession>A0A1R1X025</accession>
<gene>
    <name evidence="1" type="ORF">AYI69_g11235</name>
</gene>
<name>A0A1R1X025_9FUNG</name>
<keyword evidence="2" id="KW-1185">Reference proteome</keyword>
<evidence type="ECO:0000313" key="2">
    <source>
        <dbReference type="Proteomes" id="UP000187429"/>
    </source>
</evidence>